<keyword evidence="3 6" id="KW-0812">Transmembrane</keyword>
<dbReference type="PANTHER" id="PTHR43791:SF52">
    <property type="entry name" value="TRANSPORTER, PUTATIVE (AFU_ORTHOLOGUE AFUA_1G11820)-RELATED"/>
    <property type="match status" value="1"/>
</dbReference>
<name>A0AAN6IQL7_EXODE</name>
<feature type="transmembrane region" description="Helical" evidence="6">
    <location>
        <begin position="369"/>
        <end position="390"/>
    </location>
</feature>
<dbReference type="EMBL" id="JAJGCB010000031">
    <property type="protein sequence ID" value="KAJ8986818.1"/>
    <property type="molecule type" value="Genomic_DNA"/>
</dbReference>
<proteinExistence type="predicted"/>
<feature type="transmembrane region" description="Helical" evidence="6">
    <location>
        <begin position="112"/>
        <end position="136"/>
    </location>
</feature>
<dbReference type="PROSITE" id="PS50850">
    <property type="entry name" value="MFS"/>
    <property type="match status" value="1"/>
</dbReference>
<feature type="transmembrane region" description="Helical" evidence="6">
    <location>
        <begin position="434"/>
        <end position="456"/>
    </location>
</feature>
<dbReference type="InterPro" id="IPR020846">
    <property type="entry name" value="MFS_dom"/>
</dbReference>
<evidence type="ECO:0000256" key="3">
    <source>
        <dbReference type="ARBA" id="ARBA00022692"/>
    </source>
</evidence>
<sequence length="492" mass="54289">MAEKESQSIHAEMVDEAALPVADKGELVQLDAAAEKALVRKIDLHLLPPLFVLYMCAFIDRVNIGNARIQGLEKDLNMTGSDYNIALFMFFIPYITLEFPSNVLLKRLRPSIYLPSLIIGWGIMTVCQGVTGSFAGLVVCRVLIGVFEAGFFPGMVYLVSMYYKRNELQWRLNILWSAAIISGAFSGLLAYGLANMDGIAGYGGWRWIFIIEGIATVLIAAAAIFVLPDWPTTARFLSQSERTLLEQRLGLDTGDRCRMDRWGKGTSKRVFGDIKIWLGVLMFLGVTTTNYAFAFFTPTILKQLGWTSVRSQVMSIPIWVAAALAALGAAWFSDRMKHRYGFIVLGAAITTIGYAILLAMHSVPVGARYFALYTIVMGGYITQPITIGWLNNNLSGHYKRAAGTALSVGLGNVSGIIGSTVFLTREAPTYPTGFGVGLGLCWVTVAAATVLAWYIIRENRIRDNGGRDYRYELPEDEKGNLGDDHPSFRFML</sequence>
<protein>
    <recommendedName>
        <fullName evidence="7">Major facilitator superfamily (MFS) profile domain-containing protein</fullName>
    </recommendedName>
</protein>
<comment type="subcellular location">
    <subcellularLocation>
        <location evidence="1">Membrane</location>
        <topology evidence="1">Multi-pass membrane protein</topology>
    </subcellularLocation>
</comment>
<dbReference type="Proteomes" id="UP001161757">
    <property type="component" value="Unassembled WGS sequence"/>
</dbReference>
<feature type="transmembrane region" description="Helical" evidence="6">
    <location>
        <begin position="340"/>
        <end position="363"/>
    </location>
</feature>
<gene>
    <name evidence="8" type="ORF">HRR80_009121</name>
</gene>
<feature type="transmembrane region" description="Helical" evidence="6">
    <location>
        <begin position="402"/>
        <end position="422"/>
    </location>
</feature>
<feature type="transmembrane region" description="Helical" evidence="6">
    <location>
        <begin position="174"/>
        <end position="193"/>
    </location>
</feature>
<evidence type="ECO:0000256" key="1">
    <source>
        <dbReference type="ARBA" id="ARBA00004141"/>
    </source>
</evidence>
<evidence type="ECO:0000256" key="6">
    <source>
        <dbReference type="SAM" id="Phobius"/>
    </source>
</evidence>
<evidence type="ECO:0000256" key="2">
    <source>
        <dbReference type="ARBA" id="ARBA00022448"/>
    </source>
</evidence>
<feature type="domain" description="Major facilitator superfamily (MFS) profile" evidence="7">
    <location>
        <begin position="46"/>
        <end position="460"/>
    </location>
</feature>
<dbReference type="Gene3D" id="1.20.1250.20">
    <property type="entry name" value="MFS general substrate transporter like domains"/>
    <property type="match status" value="2"/>
</dbReference>
<accession>A0AAN6IQL7</accession>
<dbReference type="GO" id="GO:0016020">
    <property type="term" value="C:membrane"/>
    <property type="evidence" value="ECO:0007669"/>
    <property type="project" value="UniProtKB-SubCell"/>
</dbReference>
<evidence type="ECO:0000256" key="4">
    <source>
        <dbReference type="ARBA" id="ARBA00022989"/>
    </source>
</evidence>
<feature type="transmembrane region" description="Helical" evidence="6">
    <location>
        <begin position="205"/>
        <end position="227"/>
    </location>
</feature>
<dbReference type="SUPFAM" id="SSF103473">
    <property type="entry name" value="MFS general substrate transporter"/>
    <property type="match status" value="1"/>
</dbReference>
<keyword evidence="4 6" id="KW-1133">Transmembrane helix</keyword>
<reference evidence="8" key="1">
    <citation type="submission" date="2023-01" db="EMBL/GenBank/DDBJ databases">
        <title>Exophiala dermititidis isolated from Cystic Fibrosis Patient.</title>
        <authorList>
            <person name="Kurbessoian T."/>
            <person name="Crocker A."/>
            <person name="Murante D."/>
            <person name="Hogan D.A."/>
            <person name="Stajich J.E."/>
        </authorList>
    </citation>
    <scope>NUCLEOTIDE SEQUENCE</scope>
    <source>
        <strain evidence="8">Ex8</strain>
    </source>
</reference>
<dbReference type="AlphaFoldDB" id="A0AAN6IQL7"/>
<feature type="transmembrane region" description="Helical" evidence="6">
    <location>
        <begin position="276"/>
        <end position="296"/>
    </location>
</feature>
<dbReference type="FunFam" id="1.20.1250.20:FF:000034">
    <property type="entry name" value="MFS general substrate transporter"/>
    <property type="match status" value="1"/>
</dbReference>
<feature type="transmembrane region" description="Helical" evidence="6">
    <location>
        <begin position="142"/>
        <end position="162"/>
    </location>
</feature>
<dbReference type="Pfam" id="PF07690">
    <property type="entry name" value="MFS_1"/>
    <property type="match status" value="1"/>
</dbReference>
<evidence type="ECO:0000259" key="7">
    <source>
        <dbReference type="PROSITE" id="PS50850"/>
    </source>
</evidence>
<evidence type="ECO:0000313" key="8">
    <source>
        <dbReference type="EMBL" id="KAJ8986818.1"/>
    </source>
</evidence>
<comment type="caution">
    <text evidence="8">The sequence shown here is derived from an EMBL/GenBank/DDBJ whole genome shotgun (WGS) entry which is preliminary data.</text>
</comment>
<evidence type="ECO:0000313" key="9">
    <source>
        <dbReference type="Proteomes" id="UP001161757"/>
    </source>
</evidence>
<organism evidence="8 9">
    <name type="scientific">Exophiala dermatitidis</name>
    <name type="common">Black yeast-like fungus</name>
    <name type="synonym">Wangiella dermatitidis</name>
    <dbReference type="NCBI Taxonomy" id="5970"/>
    <lineage>
        <taxon>Eukaryota</taxon>
        <taxon>Fungi</taxon>
        <taxon>Dikarya</taxon>
        <taxon>Ascomycota</taxon>
        <taxon>Pezizomycotina</taxon>
        <taxon>Eurotiomycetes</taxon>
        <taxon>Chaetothyriomycetidae</taxon>
        <taxon>Chaetothyriales</taxon>
        <taxon>Herpotrichiellaceae</taxon>
        <taxon>Exophiala</taxon>
    </lineage>
</organism>
<dbReference type="PANTHER" id="PTHR43791">
    <property type="entry name" value="PERMEASE-RELATED"/>
    <property type="match status" value="1"/>
</dbReference>
<dbReference type="InterPro" id="IPR011701">
    <property type="entry name" value="MFS"/>
</dbReference>
<dbReference type="InterPro" id="IPR036259">
    <property type="entry name" value="MFS_trans_sf"/>
</dbReference>
<evidence type="ECO:0000256" key="5">
    <source>
        <dbReference type="ARBA" id="ARBA00023136"/>
    </source>
</evidence>
<dbReference type="FunFam" id="1.20.1250.20:FF:000068">
    <property type="entry name" value="MFS general substrate transporter"/>
    <property type="match status" value="1"/>
</dbReference>
<feature type="transmembrane region" description="Helical" evidence="6">
    <location>
        <begin position="316"/>
        <end position="333"/>
    </location>
</feature>
<dbReference type="GO" id="GO:0022857">
    <property type="term" value="F:transmembrane transporter activity"/>
    <property type="evidence" value="ECO:0007669"/>
    <property type="project" value="InterPro"/>
</dbReference>
<keyword evidence="5 6" id="KW-0472">Membrane</keyword>
<keyword evidence="2" id="KW-0813">Transport</keyword>
<feature type="transmembrane region" description="Helical" evidence="6">
    <location>
        <begin position="84"/>
        <end position="105"/>
    </location>
</feature>